<evidence type="ECO:0000313" key="2">
    <source>
        <dbReference type="Proteomes" id="UP000664795"/>
    </source>
</evidence>
<dbReference type="InterPro" id="IPR011008">
    <property type="entry name" value="Dimeric_a/b-barrel"/>
</dbReference>
<organism evidence="1 2">
    <name type="scientific">Fibrella aquatilis</name>
    <dbReference type="NCBI Taxonomy" id="2817059"/>
    <lineage>
        <taxon>Bacteria</taxon>
        <taxon>Pseudomonadati</taxon>
        <taxon>Bacteroidota</taxon>
        <taxon>Cytophagia</taxon>
        <taxon>Cytophagales</taxon>
        <taxon>Spirosomataceae</taxon>
        <taxon>Fibrella</taxon>
    </lineage>
</organism>
<gene>
    <name evidence="1" type="ORF">J2I48_10840</name>
</gene>
<evidence type="ECO:0000313" key="1">
    <source>
        <dbReference type="EMBL" id="MBO0931494.1"/>
    </source>
</evidence>
<keyword evidence="2" id="KW-1185">Reference proteome</keyword>
<name>A0A939JXX8_9BACT</name>
<dbReference type="SUPFAM" id="SSF54909">
    <property type="entry name" value="Dimeric alpha+beta barrel"/>
    <property type="match status" value="1"/>
</dbReference>
<dbReference type="Gene3D" id="3.30.70.100">
    <property type="match status" value="1"/>
</dbReference>
<dbReference type="Proteomes" id="UP000664795">
    <property type="component" value="Unassembled WGS sequence"/>
</dbReference>
<sequence>MTTPVFLHLVLAGTVLLATTHQPHAPAAATPPDAVKTTGQVITIVRVKAPWYAFDFLLRRGFRQALPTYQSLDGLRFKAFSSIDRPDGTFFGGIYWWDSERQARQWFSPAWFADVERKRNVKPTVDYFPVVQTATFVTPSFNYRQHETDCVTVFAHNLSEKQRQHALSAQDGLWQTYLVGESGGQQGGFFLFASADTARSFIAKQHLTHYDWYKTPVLLNNKTVLSPNP</sequence>
<accession>A0A939JXX8</accession>
<protein>
    <submittedName>
        <fullName evidence="1">Uncharacterized protein</fullName>
    </submittedName>
</protein>
<dbReference type="EMBL" id="JAFMYU010000007">
    <property type="protein sequence ID" value="MBO0931494.1"/>
    <property type="molecule type" value="Genomic_DNA"/>
</dbReference>
<proteinExistence type="predicted"/>
<reference evidence="1 2" key="1">
    <citation type="submission" date="2021-03" db="EMBL/GenBank/DDBJ databases">
        <title>Fibrella sp. HMF5036 genome sequencing and assembly.</title>
        <authorList>
            <person name="Kang H."/>
            <person name="Kim H."/>
            <person name="Bae S."/>
            <person name="Joh K."/>
        </authorList>
    </citation>
    <scope>NUCLEOTIDE SEQUENCE [LARGE SCALE GENOMIC DNA]</scope>
    <source>
        <strain evidence="1 2">HMF5036</strain>
    </source>
</reference>
<comment type="caution">
    <text evidence="1">The sequence shown here is derived from an EMBL/GenBank/DDBJ whole genome shotgun (WGS) entry which is preliminary data.</text>
</comment>
<dbReference type="AlphaFoldDB" id="A0A939JXX8"/>
<dbReference type="RefSeq" id="WP_207335463.1">
    <property type="nucleotide sequence ID" value="NZ_JAFMYU010000007.1"/>
</dbReference>